<reference evidence="7" key="1">
    <citation type="journal article" date="2020" name="Fungal Divers.">
        <title>Resolving the Mortierellaceae phylogeny through synthesis of multi-gene phylogenetics and phylogenomics.</title>
        <authorList>
            <person name="Vandepol N."/>
            <person name="Liber J."/>
            <person name="Desiro A."/>
            <person name="Na H."/>
            <person name="Kennedy M."/>
            <person name="Barry K."/>
            <person name="Grigoriev I.V."/>
            <person name="Miller A.N."/>
            <person name="O'Donnell K."/>
            <person name="Stajich J.E."/>
            <person name="Bonito G."/>
        </authorList>
    </citation>
    <scope>NUCLEOTIDE SEQUENCE</scope>
    <source>
        <strain evidence="7">NRRL 6426</strain>
    </source>
</reference>
<dbReference type="PANTHER" id="PTHR13182">
    <property type="entry name" value="ZINC FINGER PROTEIN 622"/>
    <property type="match status" value="1"/>
</dbReference>
<dbReference type="Pfam" id="PF12171">
    <property type="entry name" value="zf-C2H2_jaz"/>
    <property type="match status" value="1"/>
</dbReference>
<feature type="domain" description="Zinc finger double-stranded RNA binding" evidence="5">
    <location>
        <begin position="78"/>
        <end position="104"/>
    </location>
</feature>
<dbReference type="EMBL" id="JAAAUQ010000495">
    <property type="protein sequence ID" value="KAF9149717.1"/>
    <property type="molecule type" value="Genomic_DNA"/>
</dbReference>
<protein>
    <submittedName>
        <fullName evidence="7">Uncharacterized protein</fullName>
    </submittedName>
</protein>
<evidence type="ECO:0000256" key="1">
    <source>
        <dbReference type="ARBA" id="ARBA00022723"/>
    </source>
</evidence>
<comment type="caution">
    <text evidence="7">The sequence shown here is derived from an EMBL/GenBank/DDBJ whole genome shotgun (WGS) entry which is preliminary data.</text>
</comment>
<dbReference type="InterPro" id="IPR040025">
    <property type="entry name" value="Znf622/Rei1/Reh1"/>
</dbReference>
<dbReference type="Gene3D" id="3.30.160.60">
    <property type="entry name" value="Classic Zinc Finger"/>
    <property type="match status" value="1"/>
</dbReference>
<dbReference type="InterPro" id="IPR041661">
    <property type="entry name" value="ZN622/Rei1/Reh1_Znf-C2H2"/>
</dbReference>
<feature type="region of interest" description="Disordered" evidence="4">
    <location>
        <begin position="267"/>
        <end position="293"/>
    </location>
</feature>
<evidence type="ECO:0000259" key="5">
    <source>
        <dbReference type="Pfam" id="PF12171"/>
    </source>
</evidence>
<organism evidence="7 8">
    <name type="scientific">Linnemannia schmuckeri</name>
    <dbReference type="NCBI Taxonomy" id="64567"/>
    <lineage>
        <taxon>Eukaryota</taxon>
        <taxon>Fungi</taxon>
        <taxon>Fungi incertae sedis</taxon>
        <taxon>Mucoromycota</taxon>
        <taxon>Mortierellomycotina</taxon>
        <taxon>Mortierellomycetes</taxon>
        <taxon>Mortierellales</taxon>
        <taxon>Mortierellaceae</taxon>
        <taxon>Linnemannia</taxon>
    </lineage>
</organism>
<dbReference type="OrthoDB" id="19329at2759"/>
<dbReference type="GO" id="GO:0008270">
    <property type="term" value="F:zinc ion binding"/>
    <property type="evidence" value="ECO:0007669"/>
    <property type="project" value="UniProtKB-KW"/>
</dbReference>
<evidence type="ECO:0000256" key="2">
    <source>
        <dbReference type="ARBA" id="ARBA00022771"/>
    </source>
</evidence>
<dbReference type="PANTHER" id="PTHR13182:SF8">
    <property type="entry name" value="CYTOPLASMIC 60S SUBUNIT BIOGENESIS FACTOR ZNF622"/>
    <property type="match status" value="1"/>
</dbReference>
<feature type="domain" description="ZN622/Rei1/Reh1 zinc finger C2H2-type" evidence="6">
    <location>
        <begin position="155"/>
        <end position="261"/>
    </location>
</feature>
<keyword evidence="2" id="KW-0863">Zinc-finger</keyword>
<dbReference type="InterPro" id="IPR022755">
    <property type="entry name" value="Znf_C2H2_jaz"/>
</dbReference>
<evidence type="ECO:0000313" key="8">
    <source>
        <dbReference type="Proteomes" id="UP000748756"/>
    </source>
</evidence>
<name>A0A9P5RWW3_9FUNG</name>
<dbReference type="GO" id="GO:0042273">
    <property type="term" value="P:ribosomal large subunit biogenesis"/>
    <property type="evidence" value="ECO:0007669"/>
    <property type="project" value="TreeGrafter"/>
</dbReference>
<dbReference type="InterPro" id="IPR036236">
    <property type="entry name" value="Znf_C2H2_sf"/>
</dbReference>
<dbReference type="Pfam" id="PF12756">
    <property type="entry name" value="zf-C2H2_2"/>
    <property type="match status" value="1"/>
</dbReference>
<keyword evidence="3" id="KW-0862">Zinc</keyword>
<evidence type="ECO:0000259" key="6">
    <source>
        <dbReference type="Pfam" id="PF12756"/>
    </source>
</evidence>
<accession>A0A9P5RWW3</accession>
<keyword evidence="8" id="KW-1185">Reference proteome</keyword>
<dbReference type="Proteomes" id="UP000748756">
    <property type="component" value="Unassembled WGS sequence"/>
</dbReference>
<dbReference type="SUPFAM" id="SSF57667">
    <property type="entry name" value="beta-beta-alpha zinc fingers"/>
    <property type="match status" value="2"/>
</dbReference>
<dbReference type="GO" id="GO:0030687">
    <property type="term" value="C:preribosome, large subunit precursor"/>
    <property type="evidence" value="ECO:0007669"/>
    <property type="project" value="TreeGrafter"/>
</dbReference>
<evidence type="ECO:0000256" key="4">
    <source>
        <dbReference type="SAM" id="MobiDB-lite"/>
    </source>
</evidence>
<feature type="region of interest" description="Disordered" evidence="4">
    <location>
        <begin position="341"/>
        <end position="384"/>
    </location>
</feature>
<evidence type="ECO:0000313" key="7">
    <source>
        <dbReference type="EMBL" id="KAF9149717.1"/>
    </source>
</evidence>
<sequence length="469" mass="52731">MSTYAINIPAATIGQATTCLACGIRLPSLETQQLHHKSDWHTYNLKRKMVGLPPVSAEVFSQLVTASREQANPEEVAQPECVPCSKKYLSFQAYDNHLQSKKHKQIAAAYAKKQQEQECNAASRPTEDDTTAVAIESSKETNNTVEQREPSETVCLFCSHESTDAPSNYGHMRTTHGFFLPSSERLIDLEGMLAYLADKLVDNLDCLWCTPSVFSTHLRPDQELNSSFANLASVRRHMVDKGHCKLAMEHGAEREYADFYLPEDSFDSDDEEGLENAEQHKESSQEDSSMDEDEQRLNMVLLDDEGNWILDDQASKNSGIRVDPLTNELVLNNRRLAHKDAVRRQKVESRTVVLASSRPNQRRPSTEERQETSEQSGETGTNSSRTEVLLASDVHHPNIKLSNSLLKSQNQLSESNLAVSVQQRHEVAIKNAKAQDYESTKRERMATQNAIKTNSYGRRRFAATYGINV</sequence>
<evidence type="ECO:0000256" key="3">
    <source>
        <dbReference type="ARBA" id="ARBA00022833"/>
    </source>
</evidence>
<gene>
    <name evidence="7" type="ORF">BG015_008462</name>
</gene>
<keyword evidence="1" id="KW-0479">Metal-binding</keyword>
<proteinExistence type="predicted"/>
<dbReference type="AlphaFoldDB" id="A0A9P5RWW3"/>